<sequence>MHARLFCTLTLLGLLTTTAFAGDTFLHWQTKCSRCSIPGWDYQTQSNSRTPSAMLVSESAVEAAETRSFTFDKLVAGPLRMSSISAFSDSKQSAPMFTATLEHTGGDTGLLAGGQAQIRVEGLVATAGSRDRGVVVCTAEKTVWVRRGTPLTINLELNSETKIQGSPAPIERVRVYMQYRASR</sequence>
<dbReference type="EMBL" id="SRHE01000258">
    <property type="protein sequence ID" value="TWW09500.1"/>
    <property type="molecule type" value="Genomic_DNA"/>
</dbReference>
<evidence type="ECO:0000256" key="1">
    <source>
        <dbReference type="SAM" id="SignalP"/>
    </source>
</evidence>
<keyword evidence="1" id="KW-0732">Signal</keyword>
<feature type="signal peptide" evidence="1">
    <location>
        <begin position="1"/>
        <end position="21"/>
    </location>
</feature>
<accession>A0A5C6M407</accession>
<reference evidence="2 3" key="1">
    <citation type="submission" date="2019-08" db="EMBL/GenBank/DDBJ databases">
        <title>100 year-old enigma solved: identification of Planctomyces bekefii, the type genus and species of the phylum Planctomycetes.</title>
        <authorList>
            <person name="Svetlana D.N."/>
            <person name="Overmann J."/>
        </authorList>
    </citation>
    <scope>NUCLEOTIDE SEQUENCE [LARGE SCALE GENOMIC DNA]</scope>
    <source>
        <strain evidence="2">Phe10_nw2017</strain>
    </source>
</reference>
<dbReference type="Proteomes" id="UP000321083">
    <property type="component" value="Unassembled WGS sequence"/>
</dbReference>
<keyword evidence="3" id="KW-1185">Reference proteome</keyword>
<evidence type="ECO:0000313" key="3">
    <source>
        <dbReference type="Proteomes" id="UP000321083"/>
    </source>
</evidence>
<proteinExistence type="predicted"/>
<protein>
    <submittedName>
        <fullName evidence="2">Uncharacterized protein</fullName>
    </submittedName>
</protein>
<dbReference type="AlphaFoldDB" id="A0A5C6M407"/>
<reference evidence="2 3" key="2">
    <citation type="submission" date="2019-08" db="EMBL/GenBank/DDBJ databases">
        <authorList>
            <person name="Henke P."/>
        </authorList>
    </citation>
    <scope>NUCLEOTIDE SEQUENCE [LARGE SCALE GENOMIC DNA]</scope>
    <source>
        <strain evidence="2">Phe10_nw2017</strain>
    </source>
</reference>
<feature type="chain" id="PRO_5023047536" evidence="1">
    <location>
        <begin position="22"/>
        <end position="183"/>
    </location>
</feature>
<gene>
    <name evidence="2" type="ORF">E3A20_13730</name>
</gene>
<evidence type="ECO:0000313" key="2">
    <source>
        <dbReference type="EMBL" id="TWW09500.1"/>
    </source>
</evidence>
<name>A0A5C6M407_9PLAN</name>
<organism evidence="2 3">
    <name type="scientific">Planctomyces bekefii</name>
    <dbReference type="NCBI Taxonomy" id="1653850"/>
    <lineage>
        <taxon>Bacteria</taxon>
        <taxon>Pseudomonadati</taxon>
        <taxon>Planctomycetota</taxon>
        <taxon>Planctomycetia</taxon>
        <taxon>Planctomycetales</taxon>
        <taxon>Planctomycetaceae</taxon>
        <taxon>Planctomyces</taxon>
    </lineage>
</organism>
<comment type="caution">
    <text evidence="2">The sequence shown here is derived from an EMBL/GenBank/DDBJ whole genome shotgun (WGS) entry which is preliminary data.</text>
</comment>